<dbReference type="GO" id="GO:0000724">
    <property type="term" value="P:double-strand break repair via homologous recombination"/>
    <property type="evidence" value="ECO:0007669"/>
    <property type="project" value="TreeGrafter"/>
</dbReference>
<accession>A0A2I0A782</accession>
<dbReference type="CDD" id="cd04478">
    <property type="entry name" value="RPA2_DBD_D"/>
    <property type="match status" value="1"/>
</dbReference>
<evidence type="ECO:0000256" key="9">
    <source>
        <dbReference type="ARBA" id="ARBA00056440"/>
    </source>
</evidence>
<evidence type="ECO:0000256" key="3">
    <source>
        <dbReference type="ARBA" id="ARBA00022705"/>
    </source>
</evidence>
<dbReference type="PANTHER" id="PTHR13989">
    <property type="entry name" value="REPLICATION PROTEIN A-RELATED"/>
    <property type="match status" value="1"/>
</dbReference>
<protein>
    <submittedName>
        <fullName evidence="11">Replication protein A 32 kDa subunit A</fullName>
    </submittedName>
</protein>
<evidence type="ECO:0000256" key="8">
    <source>
        <dbReference type="ARBA" id="ARBA00023242"/>
    </source>
</evidence>
<dbReference type="InterPro" id="IPR012340">
    <property type="entry name" value="NA-bd_OB-fold"/>
</dbReference>
<keyword evidence="5" id="KW-0238">DNA-binding</keyword>
<keyword evidence="12" id="KW-1185">Reference proteome</keyword>
<dbReference type="STRING" id="1088818.A0A2I0A782"/>
<dbReference type="GO" id="GO:0006260">
    <property type="term" value="P:DNA replication"/>
    <property type="evidence" value="ECO:0007669"/>
    <property type="project" value="UniProtKB-KW"/>
</dbReference>
<keyword evidence="6" id="KW-0233">DNA recombination</keyword>
<comment type="function">
    <text evidence="9">Component of the replication protein A complex (RPA) required for DNA recombination, repair and replication. The activity of RPA is mediated by single-stranded DNA binding and protein interactions.</text>
</comment>
<dbReference type="SUPFAM" id="SSF50249">
    <property type="entry name" value="Nucleic acid-binding proteins"/>
    <property type="match status" value="1"/>
</dbReference>
<dbReference type="FunFam" id="1.10.10.10:FF:000168">
    <property type="entry name" value="Replication protein A 32 kDa subunit"/>
    <property type="match status" value="1"/>
</dbReference>
<keyword evidence="3" id="KW-0235">DNA replication</keyword>
<evidence type="ECO:0000259" key="10">
    <source>
        <dbReference type="Pfam" id="PF08784"/>
    </source>
</evidence>
<dbReference type="SUPFAM" id="SSF46785">
    <property type="entry name" value="Winged helix' DNA-binding domain"/>
    <property type="match status" value="1"/>
</dbReference>
<dbReference type="InterPro" id="IPR036390">
    <property type="entry name" value="WH_DNA-bd_sf"/>
</dbReference>
<evidence type="ECO:0000256" key="4">
    <source>
        <dbReference type="ARBA" id="ARBA00022763"/>
    </source>
</evidence>
<evidence type="ECO:0000313" key="12">
    <source>
        <dbReference type="Proteomes" id="UP000236161"/>
    </source>
</evidence>
<dbReference type="Proteomes" id="UP000236161">
    <property type="component" value="Unassembled WGS sequence"/>
</dbReference>
<dbReference type="GO" id="GO:0000781">
    <property type="term" value="C:chromosome, telomeric region"/>
    <property type="evidence" value="ECO:0007669"/>
    <property type="project" value="TreeGrafter"/>
</dbReference>
<dbReference type="Gene3D" id="1.10.10.10">
    <property type="entry name" value="Winged helix-like DNA-binding domain superfamily/Winged helix DNA-binding domain"/>
    <property type="match status" value="1"/>
</dbReference>
<dbReference type="GO" id="GO:0003697">
    <property type="term" value="F:single-stranded DNA binding"/>
    <property type="evidence" value="ECO:0007669"/>
    <property type="project" value="TreeGrafter"/>
</dbReference>
<evidence type="ECO:0000256" key="1">
    <source>
        <dbReference type="ARBA" id="ARBA00004123"/>
    </source>
</evidence>
<comment type="similarity">
    <text evidence="2">Belongs to the replication factor A protein 2 family.</text>
</comment>
<dbReference type="GO" id="GO:0005662">
    <property type="term" value="C:DNA replication factor A complex"/>
    <property type="evidence" value="ECO:0007669"/>
    <property type="project" value="TreeGrafter"/>
</dbReference>
<keyword evidence="7" id="KW-0234">DNA repair</keyword>
<dbReference type="InterPro" id="IPR014892">
    <property type="entry name" value="RPA_C"/>
</dbReference>
<dbReference type="PANTHER" id="PTHR13989:SF16">
    <property type="entry name" value="REPLICATION PROTEIN A2"/>
    <property type="match status" value="1"/>
</dbReference>
<name>A0A2I0A782_9ASPA</name>
<dbReference type="Pfam" id="PF08784">
    <property type="entry name" value="RPA_C"/>
    <property type="match status" value="1"/>
</dbReference>
<proteinExistence type="inferred from homology"/>
<feature type="domain" description="Replication protein A C-terminal" evidence="10">
    <location>
        <begin position="175"/>
        <end position="237"/>
    </location>
</feature>
<evidence type="ECO:0000256" key="2">
    <source>
        <dbReference type="ARBA" id="ARBA00007815"/>
    </source>
</evidence>
<dbReference type="InterPro" id="IPR036388">
    <property type="entry name" value="WH-like_DNA-bd_sf"/>
</dbReference>
<dbReference type="EMBL" id="KZ452013">
    <property type="protein sequence ID" value="PKA51398.1"/>
    <property type="molecule type" value="Genomic_DNA"/>
</dbReference>
<keyword evidence="4" id="KW-0227">DNA damage</keyword>
<dbReference type="GO" id="GO:0006289">
    <property type="term" value="P:nucleotide-excision repair"/>
    <property type="evidence" value="ECO:0007669"/>
    <property type="project" value="TreeGrafter"/>
</dbReference>
<comment type="subcellular location">
    <subcellularLocation>
        <location evidence="1">Nucleus</location>
    </subcellularLocation>
</comment>
<dbReference type="InterPro" id="IPR040260">
    <property type="entry name" value="RFA2-like"/>
</dbReference>
<dbReference type="Gene3D" id="2.40.50.140">
    <property type="entry name" value="Nucleic acid-binding proteins"/>
    <property type="match status" value="1"/>
</dbReference>
<dbReference type="AlphaFoldDB" id="A0A2I0A782"/>
<evidence type="ECO:0000256" key="6">
    <source>
        <dbReference type="ARBA" id="ARBA00023172"/>
    </source>
</evidence>
<organism evidence="11 12">
    <name type="scientific">Apostasia shenzhenica</name>
    <dbReference type="NCBI Taxonomy" id="1088818"/>
    <lineage>
        <taxon>Eukaryota</taxon>
        <taxon>Viridiplantae</taxon>
        <taxon>Streptophyta</taxon>
        <taxon>Embryophyta</taxon>
        <taxon>Tracheophyta</taxon>
        <taxon>Spermatophyta</taxon>
        <taxon>Magnoliopsida</taxon>
        <taxon>Liliopsida</taxon>
        <taxon>Asparagales</taxon>
        <taxon>Orchidaceae</taxon>
        <taxon>Apostasioideae</taxon>
        <taxon>Apostasia</taxon>
    </lineage>
</organism>
<dbReference type="FunFam" id="2.40.50.140:FF:000184">
    <property type="entry name" value="replication protein A 32 kDa subunit A-like"/>
    <property type="match status" value="1"/>
</dbReference>
<evidence type="ECO:0000256" key="5">
    <source>
        <dbReference type="ARBA" id="ARBA00023125"/>
    </source>
</evidence>
<dbReference type="OrthoDB" id="25571at2759"/>
<dbReference type="PIRSF" id="PIRSF036949">
    <property type="entry name" value="RPA32"/>
    <property type="match status" value="1"/>
</dbReference>
<gene>
    <name evidence="11" type="primary">RPA2A</name>
    <name evidence="11" type="ORF">AXF42_Ash002763</name>
</gene>
<evidence type="ECO:0000256" key="7">
    <source>
        <dbReference type="ARBA" id="ARBA00023204"/>
    </source>
</evidence>
<dbReference type="GO" id="GO:0035861">
    <property type="term" value="C:site of double-strand break"/>
    <property type="evidence" value="ECO:0007669"/>
    <property type="project" value="TreeGrafter"/>
</dbReference>
<keyword evidence="8" id="KW-0539">Nucleus</keyword>
<evidence type="ECO:0000313" key="11">
    <source>
        <dbReference type="EMBL" id="PKA51398.1"/>
    </source>
</evidence>
<sequence>MAADQFSGASLLAGGALMASQSIDYSISPSKIRATQTLIPVTVKQLLEAYHYSEDKSAITVNGVEITNIRLVGLVVNKVERVTDVSFTIDDGTGRMDISRWANESSDSDEVASFQNGMYVKVHGHLRGFHGKRHALAFSVQPITDFNDVVLHYIECMHAHMVHIKLKQLSAHSNVDGLGNDVYNLVLRLFQEPAMLSREHGLHLDEVFRRLNFPKNMIMEAINCLVDVGHIYSTVDEYHFRSVRNF</sequence>
<reference evidence="11 12" key="1">
    <citation type="journal article" date="2017" name="Nature">
        <title>The Apostasia genome and the evolution of orchids.</title>
        <authorList>
            <person name="Zhang G.Q."/>
            <person name="Liu K.W."/>
            <person name="Li Z."/>
            <person name="Lohaus R."/>
            <person name="Hsiao Y.Y."/>
            <person name="Niu S.C."/>
            <person name="Wang J.Y."/>
            <person name="Lin Y.C."/>
            <person name="Xu Q."/>
            <person name="Chen L.J."/>
            <person name="Yoshida K."/>
            <person name="Fujiwara S."/>
            <person name="Wang Z.W."/>
            <person name="Zhang Y.Q."/>
            <person name="Mitsuda N."/>
            <person name="Wang M."/>
            <person name="Liu G.H."/>
            <person name="Pecoraro L."/>
            <person name="Huang H.X."/>
            <person name="Xiao X.J."/>
            <person name="Lin M."/>
            <person name="Wu X.Y."/>
            <person name="Wu W.L."/>
            <person name="Chen Y.Y."/>
            <person name="Chang S.B."/>
            <person name="Sakamoto S."/>
            <person name="Ohme-Takagi M."/>
            <person name="Yagi M."/>
            <person name="Zeng S.J."/>
            <person name="Shen C.Y."/>
            <person name="Yeh C.M."/>
            <person name="Luo Y.B."/>
            <person name="Tsai W.C."/>
            <person name="Van de Peer Y."/>
            <person name="Liu Z.J."/>
        </authorList>
    </citation>
    <scope>NUCLEOTIDE SEQUENCE [LARGE SCALE GENOMIC DNA]</scope>
    <source>
        <strain evidence="12">cv. Shenzhen</strain>
        <tissue evidence="11">Stem</tissue>
    </source>
</reference>
<dbReference type="InterPro" id="IPR014646">
    <property type="entry name" value="Rfa2/RPA32"/>
</dbReference>